<accession>A0A0A8YCJ2</accession>
<protein>
    <submittedName>
        <fullName evidence="1">Uncharacterized protein</fullName>
    </submittedName>
</protein>
<proteinExistence type="predicted"/>
<evidence type="ECO:0000313" key="1">
    <source>
        <dbReference type="EMBL" id="JAD23721.1"/>
    </source>
</evidence>
<dbReference type="AlphaFoldDB" id="A0A0A8YCJ2"/>
<sequence length="25" mass="2627">MTTCPTSLLVAMPININNIAAPFGH</sequence>
<reference evidence="1" key="1">
    <citation type="submission" date="2014-09" db="EMBL/GenBank/DDBJ databases">
        <authorList>
            <person name="Magalhaes I.L.F."/>
            <person name="Oliveira U."/>
            <person name="Santos F.R."/>
            <person name="Vidigal T.H.D.A."/>
            <person name="Brescovit A.D."/>
            <person name="Santos A.J."/>
        </authorList>
    </citation>
    <scope>NUCLEOTIDE SEQUENCE</scope>
    <source>
        <tissue evidence="1">Shoot tissue taken approximately 20 cm above the soil surface</tissue>
    </source>
</reference>
<organism evidence="1">
    <name type="scientific">Arundo donax</name>
    <name type="common">Giant reed</name>
    <name type="synonym">Donax arundinaceus</name>
    <dbReference type="NCBI Taxonomy" id="35708"/>
    <lineage>
        <taxon>Eukaryota</taxon>
        <taxon>Viridiplantae</taxon>
        <taxon>Streptophyta</taxon>
        <taxon>Embryophyta</taxon>
        <taxon>Tracheophyta</taxon>
        <taxon>Spermatophyta</taxon>
        <taxon>Magnoliopsida</taxon>
        <taxon>Liliopsida</taxon>
        <taxon>Poales</taxon>
        <taxon>Poaceae</taxon>
        <taxon>PACMAD clade</taxon>
        <taxon>Arundinoideae</taxon>
        <taxon>Arundineae</taxon>
        <taxon>Arundo</taxon>
    </lineage>
</organism>
<reference evidence="1" key="2">
    <citation type="journal article" date="2015" name="Data Brief">
        <title>Shoot transcriptome of the giant reed, Arundo donax.</title>
        <authorList>
            <person name="Barrero R.A."/>
            <person name="Guerrero F.D."/>
            <person name="Moolhuijzen P."/>
            <person name="Goolsby J.A."/>
            <person name="Tidwell J."/>
            <person name="Bellgard S.E."/>
            <person name="Bellgard M.I."/>
        </authorList>
    </citation>
    <scope>NUCLEOTIDE SEQUENCE</scope>
    <source>
        <tissue evidence="1">Shoot tissue taken approximately 20 cm above the soil surface</tissue>
    </source>
</reference>
<name>A0A0A8YCJ2_ARUDO</name>
<dbReference type="EMBL" id="GBRH01274174">
    <property type="protein sequence ID" value="JAD23721.1"/>
    <property type="molecule type" value="Transcribed_RNA"/>
</dbReference>